<dbReference type="InterPro" id="IPR025392">
    <property type="entry name" value="DUF4124"/>
</dbReference>
<evidence type="ECO:0000259" key="2">
    <source>
        <dbReference type="Pfam" id="PF13511"/>
    </source>
</evidence>
<name>A0A3B0QVB9_9ZZZZ</name>
<dbReference type="InterPro" id="IPR000189">
    <property type="entry name" value="Transglyc_AS"/>
</dbReference>
<gene>
    <name evidence="3" type="ORF">MNBD_DELTA01-1190</name>
</gene>
<dbReference type="Gene3D" id="1.10.530.10">
    <property type="match status" value="1"/>
</dbReference>
<feature type="domain" description="DUF4124" evidence="2">
    <location>
        <begin position="8"/>
        <end position="36"/>
    </location>
</feature>
<dbReference type="Pfam" id="PF13511">
    <property type="entry name" value="DUF4124"/>
    <property type="match status" value="1"/>
</dbReference>
<sequence length="193" mass="21841">MVIVAFVLFLGLTTPAFADYYSYVDDKGAVHYTNVPRSFEYKWIMAEGGDRGRSGPSFVSYDELIHHTARKYEVPAELVWAIVKTESDFDPYVVSTAGAVGLMQLMPETARLMGVRDSYDPAQNIEGGVKFLSHLLERFNGSETLAIAAYNAGETAVRKYNDQIPPYKETRRFVMKVNKYKDLYLKTVKNIAR</sequence>
<dbReference type="GO" id="GO:0000270">
    <property type="term" value="P:peptidoglycan metabolic process"/>
    <property type="evidence" value="ECO:0007669"/>
    <property type="project" value="InterPro"/>
</dbReference>
<dbReference type="PANTHER" id="PTHR37423:SF2">
    <property type="entry name" value="MEMBRANE-BOUND LYTIC MUREIN TRANSGLYCOSYLASE C"/>
    <property type="match status" value="1"/>
</dbReference>
<proteinExistence type="predicted"/>
<organism evidence="3">
    <name type="scientific">hydrothermal vent metagenome</name>
    <dbReference type="NCBI Taxonomy" id="652676"/>
    <lineage>
        <taxon>unclassified sequences</taxon>
        <taxon>metagenomes</taxon>
        <taxon>ecological metagenomes</taxon>
    </lineage>
</organism>
<dbReference type="GO" id="GO:0016020">
    <property type="term" value="C:membrane"/>
    <property type="evidence" value="ECO:0007669"/>
    <property type="project" value="InterPro"/>
</dbReference>
<dbReference type="PANTHER" id="PTHR37423">
    <property type="entry name" value="SOLUBLE LYTIC MUREIN TRANSGLYCOSYLASE-RELATED"/>
    <property type="match status" value="1"/>
</dbReference>
<dbReference type="PROSITE" id="PS00922">
    <property type="entry name" value="TRANSGLYCOSYLASE"/>
    <property type="match status" value="1"/>
</dbReference>
<evidence type="ECO:0000313" key="3">
    <source>
        <dbReference type="EMBL" id="VAV85514.1"/>
    </source>
</evidence>
<dbReference type="AlphaFoldDB" id="A0A3B0QVB9"/>
<accession>A0A3B0QVB9</accession>
<dbReference type="GO" id="GO:0008933">
    <property type="term" value="F:peptidoglycan lytic transglycosylase activity"/>
    <property type="evidence" value="ECO:0007669"/>
    <property type="project" value="InterPro"/>
</dbReference>
<reference evidence="3" key="1">
    <citation type="submission" date="2018-06" db="EMBL/GenBank/DDBJ databases">
        <authorList>
            <person name="Zhirakovskaya E."/>
        </authorList>
    </citation>
    <scope>NUCLEOTIDE SEQUENCE</scope>
</reference>
<dbReference type="CDD" id="cd00254">
    <property type="entry name" value="LT-like"/>
    <property type="match status" value="1"/>
</dbReference>
<protein>
    <submittedName>
        <fullName evidence="3">Phage internal (Core) protein</fullName>
    </submittedName>
</protein>
<dbReference type="Pfam" id="PF01464">
    <property type="entry name" value="SLT"/>
    <property type="match status" value="1"/>
</dbReference>
<feature type="domain" description="Transglycosylase SLT" evidence="1">
    <location>
        <begin position="64"/>
        <end position="163"/>
    </location>
</feature>
<dbReference type="InterPro" id="IPR023346">
    <property type="entry name" value="Lysozyme-like_dom_sf"/>
</dbReference>
<evidence type="ECO:0000259" key="1">
    <source>
        <dbReference type="Pfam" id="PF01464"/>
    </source>
</evidence>
<dbReference type="EMBL" id="UOEA01000088">
    <property type="protein sequence ID" value="VAV85514.1"/>
    <property type="molecule type" value="Genomic_DNA"/>
</dbReference>
<dbReference type="SUPFAM" id="SSF53955">
    <property type="entry name" value="Lysozyme-like"/>
    <property type="match status" value="1"/>
</dbReference>
<dbReference type="InterPro" id="IPR008258">
    <property type="entry name" value="Transglycosylase_SLT_dom_1"/>
</dbReference>